<accession>A0AAV3YC00</accession>
<dbReference type="AlphaFoldDB" id="A0AAV3YC00"/>
<keyword evidence="2" id="KW-1185">Reference proteome</keyword>
<evidence type="ECO:0000313" key="1">
    <source>
        <dbReference type="EMBL" id="GFN80548.1"/>
    </source>
</evidence>
<sequence>MVAEINSEASGQIELLRITLPKPMLRTSPDPELWVPFGWLYENWPSGTVICITNGIDFEHRRNNSETYDLEILDYGSRLANVVAKVVSHQRLHCLGI</sequence>
<protein>
    <submittedName>
        <fullName evidence="1">Uncharacterized protein</fullName>
    </submittedName>
</protein>
<dbReference type="EMBL" id="BLXT01000825">
    <property type="protein sequence ID" value="GFN80548.1"/>
    <property type="molecule type" value="Genomic_DNA"/>
</dbReference>
<evidence type="ECO:0000313" key="2">
    <source>
        <dbReference type="Proteomes" id="UP000735302"/>
    </source>
</evidence>
<reference evidence="1 2" key="1">
    <citation type="journal article" date="2021" name="Elife">
        <title>Chloroplast acquisition without the gene transfer in kleptoplastic sea slugs, Plakobranchus ocellatus.</title>
        <authorList>
            <person name="Maeda T."/>
            <person name="Takahashi S."/>
            <person name="Yoshida T."/>
            <person name="Shimamura S."/>
            <person name="Takaki Y."/>
            <person name="Nagai Y."/>
            <person name="Toyoda A."/>
            <person name="Suzuki Y."/>
            <person name="Arimoto A."/>
            <person name="Ishii H."/>
            <person name="Satoh N."/>
            <person name="Nishiyama T."/>
            <person name="Hasebe M."/>
            <person name="Maruyama T."/>
            <person name="Minagawa J."/>
            <person name="Obokata J."/>
            <person name="Shigenobu S."/>
        </authorList>
    </citation>
    <scope>NUCLEOTIDE SEQUENCE [LARGE SCALE GENOMIC DNA]</scope>
</reference>
<organism evidence="1 2">
    <name type="scientific">Plakobranchus ocellatus</name>
    <dbReference type="NCBI Taxonomy" id="259542"/>
    <lineage>
        <taxon>Eukaryota</taxon>
        <taxon>Metazoa</taxon>
        <taxon>Spiralia</taxon>
        <taxon>Lophotrochozoa</taxon>
        <taxon>Mollusca</taxon>
        <taxon>Gastropoda</taxon>
        <taxon>Heterobranchia</taxon>
        <taxon>Euthyneura</taxon>
        <taxon>Panpulmonata</taxon>
        <taxon>Sacoglossa</taxon>
        <taxon>Placobranchoidea</taxon>
        <taxon>Plakobranchidae</taxon>
        <taxon>Plakobranchus</taxon>
    </lineage>
</organism>
<dbReference type="Proteomes" id="UP000735302">
    <property type="component" value="Unassembled WGS sequence"/>
</dbReference>
<comment type="caution">
    <text evidence="1">The sequence shown here is derived from an EMBL/GenBank/DDBJ whole genome shotgun (WGS) entry which is preliminary data.</text>
</comment>
<proteinExistence type="predicted"/>
<name>A0AAV3YC00_9GAST</name>
<gene>
    <name evidence="1" type="ORF">PoB_000705400</name>
</gene>